<feature type="domain" description="O-acyltransferase WSD1 C-terminal" evidence="12">
    <location>
        <begin position="300"/>
        <end position="441"/>
    </location>
</feature>
<comment type="similarity">
    <text evidence="3">Belongs to the long-chain O-acyltransferase family.</text>
</comment>
<dbReference type="InterPro" id="IPR014292">
    <property type="entry name" value="Acyl_transf_WS/DGAT"/>
</dbReference>
<keyword evidence="5" id="KW-0444">Lipid biosynthesis</keyword>
<organism evidence="13 14">
    <name type="scientific">Moraxella oculi</name>
    <dbReference type="NCBI Taxonomy" id="2940516"/>
    <lineage>
        <taxon>Bacteria</taxon>
        <taxon>Pseudomonadati</taxon>
        <taxon>Pseudomonadota</taxon>
        <taxon>Gammaproteobacteria</taxon>
        <taxon>Moraxellales</taxon>
        <taxon>Moraxellaceae</taxon>
        <taxon>Moraxella</taxon>
    </lineage>
</organism>
<evidence type="ECO:0000313" key="13">
    <source>
        <dbReference type="EMBL" id="MFL1731879.1"/>
    </source>
</evidence>
<dbReference type="Proteomes" id="UP001624684">
    <property type="component" value="Unassembled WGS sequence"/>
</dbReference>
<dbReference type="PANTHER" id="PTHR31650:SF1">
    <property type="entry name" value="WAX ESTER SYNTHASE_DIACYLGLYCEROL ACYLTRANSFERASE 4-RELATED"/>
    <property type="match status" value="1"/>
</dbReference>
<proteinExistence type="inferred from homology"/>
<evidence type="ECO:0000259" key="11">
    <source>
        <dbReference type="Pfam" id="PF03007"/>
    </source>
</evidence>
<keyword evidence="8" id="KW-0443">Lipid metabolism</keyword>
<comment type="pathway">
    <text evidence="2">Lipid metabolism.</text>
</comment>
<comment type="caution">
    <text evidence="13">The sequence shown here is derived from an EMBL/GenBank/DDBJ whole genome shotgun (WGS) entry which is preliminary data.</text>
</comment>
<keyword evidence="14" id="KW-1185">Reference proteome</keyword>
<evidence type="ECO:0000256" key="6">
    <source>
        <dbReference type="ARBA" id="ARBA00022679"/>
    </source>
</evidence>
<evidence type="ECO:0000256" key="8">
    <source>
        <dbReference type="ARBA" id="ARBA00023098"/>
    </source>
</evidence>
<keyword evidence="7" id="KW-0319">Glycerol metabolism</keyword>
<evidence type="ECO:0000256" key="3">
    <source>
        <dbReference type="ARBA" id="ARBA00009587"/>
    </source>
</evidence>
<protein>
    <recommendedName>
        <fullName evidence="4">diacylglycerol O-acyltransferase</fullName>
        <ecNumber evidence="4">2.3.1.20</ecNumber>
    </recommendedName>
</protein>
<reference evidence="13 14" key="1">
    <citation type="submission" date="2024-11" db="EMBL/GenBank/DDBJ databases">
        <title>First Report of Moraxella oculi in Brazil in an Infectious Bovine Keratoconjunctivitis Outbreak.</title>
        <authorList>
            <person name="Carvalho C.V."/>
            <person name="Domingues R."/>
            <person name="Coutinho C."/>
            <person name="Honorio N.T.B.S."/>
            <person name="Faza D.R.L.R."/>
            <person name="Carvalho W.A."/>
            <person name="Machado A.B.F."/>
            <person name="Martins M.F."/>
            <person name="Gaspar E.B."/>
        </authorList>
    </citation>
    <scope>NUCLEOTIDE SEQUENCE [LARGE SCALE GENOMIC DNA]</scope>
    <source>
        <strain evidence="13 14">2117LE</strain>
    </source>
</reference>
<dbReference type="Pfam" id="PF03007">
    <property type="entry name" value="WS_DGAT_cat"/>
    <property type="match status" value="1"/>
</dbReference>
<evidence type="ECO:0000256" key="1">
    <source>
        <dbReference type="ARBA" id="ARBA00004771"/>
    </source>
</evidence>
<dbReference type="SUPFAM" id="SSF52777">
    <property type="entry name" value="CoA-dependent acyltransferases"/>
    <property type="match status" value="1"/>
</dbReference>
<evidence type="ECO:0000256" key="10">
    <source>
        <dbReference type="ARBA" id="ARBA00048109"/>
    </source>
</evidence>
<dbReference type="NCBIfam" id="TIGR02946">
    <property type="entry name" value="acyl_WS_DGAT"/>
    <property type="match status" value="1"/>
</dbReference>
<dbReference type="EMBL" id="JBJJXE010000002">
    <property type="protein sequence ID" value="MFL1731879.1"/>
    <property type="molecule type" value="Genomic_DNA"/>
</dbReference>
<dbReference type="RefSeq" id="WP_407068651.1">
    <property type="nucleotide sequence ID" value="NZ_JBJJXE010000002.1"/>
</dbReference>
<keyword evidence="6" id="KW-0808">Transferase</keyword>
<name>A0ABW8U758_9GAMM</name>
<dbReference type="PANTHER" id="PTHR31650">
    <property type="entry name" value="O-ACYLTRANSFERASE (WSD1-LIKE) FAMILY PROTEIN"/>
    <property type="match status" value="1"/>
</dbReference>
<dbReference type="Pfam" id="PF06974">
    <property type="entry name" value="WS_DGAT_C"/>
    <property type="match status" value="1"/>
</dbReference>
<accession>A0ABW8U758</accession>
<evidence type="ECO:0000259" key="12">
    <source>
        <dbReference type="Pfam" id="PF06974"/>
    </source>
</evidence>
<evidence type="ECO:0000256" key="4">
    <source>
        <dbReference type="ARBA" id="ARBA00013244"/>
    </source>
</evidence>
<dbReference type="InterPro" id="IPR004255">
    <property type="entry name" value="O-acyltransferase_WSD1_N"/>
</dbReference>
<dbReference type="EC" id="2.3.1.20" evidence="4"/>
<dbReference type="InterPro" id="IPR045034">
    <property type="entry name" value="O-acyltransferase_WSD1-like"/>
</dbReference>
<gene>
    <name evidence="13" type="ORF">ACJHVH_02530</name>
</gene>
<evidence type="ECO:0000256" key="2">
    <source>
        <dbReference type="ARBA" id="ARBA00005189"/>
    </source>
</evidence>
<evidence type="ECO:0000256" key="5">
    <source>
        <dbReference type="ARBA" id="ARBA00022516"/>
    </source>
</evidence>
<comment type="pathway">
    <text evidence="1">Glycerolipid metabolism; triacylglycerol biosynthesis.</text>
</comment>
<feature type="domain" description="O-acyltransferase WSD1-like N-terminal" evidence="11">
    <location>
        <begin position="4"/>
        <end position="261"/>
    </location>
</feature>
<sequence>MRALSLTDHLFLLLESDNQPMHISGLCFFELPKNADANFVKKLVQQMATSDMPATAPFNQLLTYKAFWSRDDDFDINHHLTYHLLDDGSEETLMAYVSGQHSQILNRNHPLWECHVIDGLSPVTQDKPRRFAIYLKMHHAMADGVAAMRLFKRSLSVSPDAKFVWHFWSKNQQRHSKNPPKHRTIISLIKEQVGTIKPVAQEFIKRLKHPQYSNAISTFNTPPSILNQRISKSRLLITQSLEKQRFLSIAEHFQVSTNDVVLAVCAGALREYLSAQNCLPDTPLTAFVPISLRQDDSDLGNQLSFLLTNLATNETDAVTRLNTIRASIIDGKNRFSRMTQAQIINYSLISYGWAGINLATKLAPKKQGFNLIISNIPSDDTSHYLNGAKLTQIFPASVLLDGQALNITLANHQDKLDFGITACPITLPNIEKLPSLIKNQLLQYECLIDNTTQP</sequence>
<keyword evidence="9" id="KW-0012">Acyltransferase</keyword>
<comment type="catalytic activity">
    <reaction evidence="10">
        <text>an acyl-CoA + a 1,2-diacyl-sn-glycerol = a triacyl-sn-glycerol + CoA</text>
        <dbReference type="Rhea" id="RHEA:10868"/>
        <dbReference type="ChEBI" id="CHEBI:17815"/>
        <dbReference type="ChEBI" id="CHEBI:57287"/>
        <dbReference type="ChEBI" id="CHEBI:58342"/>
        <dbReference type="ChEBI" id="CHEBI:64615"/>
        <dbReference type="EC" id="2.3.1.20"/>
    </reaction>
</comment>
<evidence type="ECO:0000256" key="9">
    <source>
        <dbReference type="ARBA" id="ARBA00023315"/>
    </source>
</evidence>
<dbReference type="InterPro" id="IPR009721">
    <property type="entry name" value="O-acyltransferase_WSD1_C"/>
</dbReference>
<evidence type="ECO:0000313" key="14">
    <source>
        <dbReference type="Proteomes" id="UP001624684"/>
    </source>
</evidence>
<evidence type="ECO:0000256" key="7">
    <source>
        <dbReference type="ARBA" id="ARBA00022798"/>
    </source>
</evidence>